<comment type="caution">
    <text evidence="9">The sequence shown here is derived from an EMBL/GenBank/DDBJ whole genome shotgun (WGS) entry which is preliminary data.</text>
</comment>
<keyword evidence="2 6" id="KW-0813">Transport</keyword>
<keyword evidence="5 6" id="KW-0472">Membrane</keyword>
<dbReference type="SUPFAM" id="SSF161098">
    <property type="entry name" value="MetI-like"/>
    <property type="match status" value="1"/>
</dbReference>
<evidence type="ECO:0000313" key="9">
    <source>
        <dbReference type="EMBL" id="MBA8805213.1"/>
    </source>
</evidence>
<feature type="transmembrane region" description="Helical" evidence="6">
    <location>
        <begin position="199"/>
        <end position="219"/>
    </location>
</feature>
<dbReference type="RefSeq" id="WP_125036668.1">
    <property type="nucleotide sequence ID" value="NZ_JACGXA010000001.1"/>
</dbReference>
<evidence type="ECO:0000256" key="5">
    <source>
        <dbReference type="ARBA" id="ARBA00023136"/>
    </source>
</evidence>
<dbReference type="Pfam" id="PF00528">
    <property type="entry name" value="BPD_transp_1"/>
    <property type="match status" value="1"/>
</dbReference>
<dbReference type="InterPro" id="IPR000515">
    <property type="entry name" value="MetI-like"/>
</dbReference>
<proteinExistence type="inferred from homology"/>
<dbReference type="Proteomes" id="UP000580910">
    <property type="component" value="Unassembled WGS sequence"/>
</dbReference>
<organism evidence="9 10">
    <name type="scientific">Nocardioides ginsengisegetis</name>
    <dbReference type="NCBI Taxonomy" id="661491"/>
    <lineage>
        <taxon>Bacteria</taxon>
        <taxon>Bacillati</taxon>
        <taxon>Actinomycetota</taxon>
        <taxon>Actinomycetes</taxon>
        <taxon>Propionibacteriales</taxon>
        <taxon>Nocardioidaceae</taxon>
        <taxon>Nocardioides</taxon>
    </lineage>
</organism>
<dbReference type="GO" id="GO:0031460">
    <property type="term" value="P:glycine betaine transport"/>
    <property type="evidence" value="ECO:0007669"/>
    <property type="project" value="TreeGrafter"/>
</dbReference>
<feature type="region of interest" description="Disordered" evidence="7">
    <location>
        <begin position="227"/>
        <end position="255"/>
    </location>
</feature>
<evidence type="ECO:0000259" key="8">
    <source>
        <dbReference type="PROSITE" id="PS50928"/>
    </source>
</evidence>
<evidence type="ECO:0000313" key="10">
    <source>
        <dbReference type="Proteomes" id="UP000580910"/>
    </source>
</evidence>
<dbReference type="InterPro" id="IPR051204">
    <property type="entry name" value="ABC_transp_perm/SBD"/>
</dbReference>
<feature type="transmembrane region" description="Helical" evidence="6">
    <location>
        <begin position="155"/>
        <end position="178"/>
    </location>
</feature>
<keyword evidence="10" id="KW-1185">Reference proteome</keyword>
<comment type="subcellular location">
    <subcellularLocation>
        <location evidence="6">Cell membrane</location>
        <topology evidence="6">Multi-pass membrane protein</topology>
    </subcellularLocation>
    <subcellularLocation>
        <location evidence="1">Membrane</location>
        <topology evidence="1">Multi-pass membrane protein</topology>
    </subcellularLocation>
</comment>
<evidence type="ECO:0000256" key="3">
    <source>
        <dbReference type="ARBA" id="ARBA00022692"/>
    </source>
</evidence>
<dbReference type="Gene3D" id="1.10.3720.10">
    <property type="entry name" value="MetI-like"/>
    <property type="match status" value="1"/>
</dbReference>
<feature type="transmembrane region" description="Helical" evidence="6">
    <location>
        <begin position="71"/>
        <end position="88"/>
    </location>
</feature>
<dbReference type="GO" id="GO:0055085">
    <property type="term" value="P:transmembrane transport"/>
    <property type="evidence" value="ECO:0007669"/>
    <property type="project" value="InterPro"/>
</dbReference>
<evidence type="ECO:0000256" key="2">
    <source>
        <dbReference type="ARBA" id="ARBA00022448"/>
    </source>
</evidence>
<dbReference type="PANTHER" id="PTHR30177">
    <property type="entry name" value="GLYCINE BETAINE/L-PROLINE TRANSPORT SYSTEM PERMEASE PROTEIN PROW"/>
    <property type="match status" value="1"/>
</dbReference>
<dbReference type="PROSITE" id="PS50928">
    <property type="entry name" value="ABC_TM1"/>
    <property type="match status" value="1"/>
</dbReference>
<accession>A0A7W3PB22</accession>
<dbReference type="GO" id="GO:0005886">
    <property type="term" value="C:plasma membrane"/>
    <property type="evidence" value="ECO:0007669"/>
    <property type="project" value="UniProtKB-SubCell"/>
</dbReference>
<dbReference type="AlphaFoldDB" id="A0A7W3PB22"/>
<keyword evidence="4 6" id="KW-1133">Transmembrane helix</keyword>
<feature type="transmembrane region" description="Helical" evidence="6">
    <location>
        <begin position="31"/>
        <end position="51"/>
    </location>
</feature>
<evidence type="ECO:0000256" key="7">
    <source>
        <dbReference type="SAM" id="MobiDB-lite"/>
    </source>
</evidence>
<evidence type="ECO:0000256" key="6">
    <source>
        <dbReference type="RuleBase" id="RU363032"/>
    </source>
</evidence>
<reference evidence="9 10" key="1">
    <citation type="submission" date="2020-07" db="EMBL/GenBank/DDBJ databases">
        <title>Sequencing the genomes of 1000 actinobacteria strains.</title>
        <authorList>
            <person name="Klenk H.-P."/>
        </authorList>
    </citation>
    <scope>NUCLEOTIDE SEQUENCE [LARGE SCALE GENOMIC DNA]</scope>
    <source>
        <strain evidence="9 10">DSM 21349</strain>
    </source>
</reference>
<name>A0A7W3PB22_9ACTN</name>
<evidence type="ECO:0000256" key="1">
    <source>
        <dbReference type="ARBA" id="ARBA00004141"/>
    </source>
</evidence>
<feature type="domain" description="ABC transmembrane type-1" evidence="8">
    <location>
        <begin position="27"/>
        <end position="216"/>
    </location>
</feature>
<keyword evidence="3 6" id="KW-0812">Transmembrane</keyword>
<dbReference type="EMBL" id="JACGXA010000001">
    <property type="protein sequence ID" value="MBA8805213.1"/>
    <property type="molecule type" value="Genomic_DNA"/>
</dbReference>
<dbReference type="PANTHER" id="PTHR30177:SF33">
    <property type="entry name" value="POSSIBLE OSMOPROTECTANT (GLYCINE BETAINE_CARNITINE_CHOLINE_L-PROLINE) TRANSPORT INTEGRAL MEMBRANE PROTEIN ABC TRANSPORTER PROZ"/>
    <property type="match status" value="1"/>
</dbReference>
<feature type="transmembrane region" description="Helical" evidence="6">
    <location>
        <begin position="100"/>
        <end position="122"/>
    </location>
</feature>
<comment type="similarity">
    <text evidence="6">Belongs to the binding-protein-dependent transport system permease family.</text>
</comment>
<evidence type="ECO:0000256" key="4">
    <source>
        <dbReference type="ARBA" id="ARBA00022989"/>
    </source>
</evidence>
<sequence>MRVFSDTWAYLSAGSSWTGDRGLLHLMLQQLLLTGTALVIALVLGLPLALWLGHLGRGGLLAVNISNVGRAVPTFALLALFVTADFPGTREFGPYGRAGLATLLALALFALPPIITNAYVAVREVPADVKQAADGMGMTGLQKFRRVELPLATPLVLSGIRLALVQVWATATIAALVAGPGLGRVITDGFARNEFGKGIAGAVVVAVVALVLELVAAAAQRALDPVPRAPRRNRDGGMSGGRPSVAASDAESVGA</sequence>
<gene>
    <name evidence="9" type="ORF">FB382_003504</name>
</gene>
<protein>
    <submittedName>
        <fullName evidence="9">Osmoprotectant transport system permease protein</fullName>
    </submittedName>
</protein>
<dbReference type="InterPro" id="IPR035906">
    <property type="entry name" value="MetI-like_sf"/>
</dbReference>
<dbReference type="CDD" id="cd06261">
    <property type="entry name" value="TM_PBP2"/>
    <property type="match status" value="1"/>
</dbReference>